<dbReference type="PROSITE" id="PS51726">
    <property type="entry name" value="MYST_HAT"/>
    <property type="match status" value="1"/>
</dbReference>
<feature type="active site" description="Proton donor/acceptor" evidence="12">
    <location>
        <position position="808"/>
    </location>
</feature>
<feature type="domain" description="MYST-type HAT" evidence="17">
    <location>
        <begin position="632"/>
        <end position="909"/>
    </location>
</feature>
<dbReference type="FunFam" id="3.30.60.60:FF:000001">
    <property type="entry name" value="Histone acetyltransferase"/>
    <property type="match status" value="1"/>
</dbReference>
<feature type="compositionally biased region" description="Acidic residues" evidence="15">
    <location>
        <begin position="230"/>
        <end position="257"/>
    </location>
</feature>
<evidence type="ECO:0000256" key="1">
    <source>
        <dbReference type="ARBA" id="ARBA00004123"/>
    </source>
</evidence>
<dbReference type="FunFam" id="3.40.630.30:FF:000001">
    <property type="entry name" value="Histone acetyltransferase"/>
    <property type="match status" value="1"/>
</dbReference>
<dbReference type="InterPro" id="IPR040706">
    <property type="entry name" value="Zf-MYST"/>
</dbReference>
<dbReference type="EC" id="2.3.1.48" evidence="3 14"/>
<feature type="compositionally biased region" description="Basic residues" evidence="15">
    <location>
        <begin position="1034"/>
        <end position="1048"/>
    </location>
</feature>
<dbReference type="Gene3D" id="3.30.40.10">
    <property type="entry name" value="Zinc/RING finger domain, C3HC4 (zinc finger)"/>
    <property type="match status" value="1"/>
</dbReference>
<dbReference type="PANTHER" id="PTHR10615">
    <property type="entry name" value="HISTONE ACETYLTRANSFERASE"/>
    <property type="match status" value="1"/>
</dbReference>
<dbReference type="GO" id="GO:0003712">
    <property type="term" value="F:transcription coregulator activity"/>
    <property type="evidence" value="ECO:0007669"/>
    <property type="project" value="TreeGrafter"/>
</dbReference>
<dbReference type="InterPro" id="IPR002717">
    <property type="entry name" value="HAT_MYST-type"/>
</dbReference>
<evidence type="ECO:0000313" key="18">
    <source>
        <dbReference type="EMBL" id="CBX94397.1"/>
    </source>
</evidence>
<dbReference type="SUPFAM" id="SSF57903">
    <property type="entry name" value="FYVE/PHD zinc finger"/>
    <property type="match status" value="1"/>
</dbReference>
<dbReference type="GO" id="GO:0003682">
    <property type="term" value="F:chromatin binding"/>
    <property type="evidence" value="ECO:0007669"/>
    <property type="project" value="TreeGrafter"/>
</dbReference>
<keyword evidence="5" id="KW-0479">Metal-binding</keyword>
<feature type="region of interest" description="Disordered" evidence="15">
    <location>
        <begin position="370"/>
        <end position="480"/>
    </location>
</feature>
<evidence type="ECO:0000256" key="12">
    <source>
        <dbReference type="PIRSR" id="PIRSR602717-51"/>
    </source>
</evidence>
<keyword evidence="7" id="KW-0862">Zinc</keyword>
<evidence type="ECO:0000256" key="13">
    <source>
        <dbReference type="PROSITE-ProRule" id="PRU00146"/>
    </source>
</evidence>
<evidence type="ECO:0000256" key="2">
    <source>
        <dbReference type="ARBA" id="ARBA00010107"/>
    </source>
</evidence>
<organism evidence="19">
    <name type="scientific">Leptosphaeria maculans (strain JN3 / isolate v23.1.3 / race Av1-4-5-6-7-8)</name>
    <name type="common">Blackleg fungus</name>
    <name type="synonym">Phoma lingam</name>
    <dbReference type="NCBI Taxonomy" id="985895"/>
    <lineage>
        <taxon>Eukaryota</taxon>
        <taxon>Fungi</taxon>
        <taxon>Dikarya</taxon>
        <taxon>Ascomycota</taxon>
        <taxon>Pezizomycotina</taxon>
        <taxon>Dothideomycetes</taxon>
        <taxon>Pleosporomycetidae</taxon>
        <taxon>Pleosporales</taxon>
        <taxon>Pleosporineae</taxon>
        <taxon>Leptosphaeriaceae</taxon>
        <taxon>Plenodomus</taxon>
        <taxon>Plenodomus lingam/Leptosphaeria maculans species complex</taxon>
    </lineage>
</organism>
<feature type="compositionally biased region" description="Acidic residues" evidence="15">
    <location>
        <begin position="208"/>
        <end position="218"/>
    </location>
</feature>
<dbReference type="OrthoDB" id="787137at2759"/>
<dbReference type="HOGENOM" id="CLU_005327_1_2_1"/>
<evidence type="ECO:0000256" key="8">
    <source>
        <dbReference type="ARBA" id="ARBA00022853"/>
    </source>
</evidence>
<comment type="subcellular location">
    <subcellularLocation>
        <location evidence="1 14">Nucleus</location>
    </subcellularLocation>
</comment>
<dbReference type="InterPro" id="IPR013083">
    <property type="entry name" value="Znf_RING/FYVE/PHD"/>
</dbReference>
<evidence type="ECO:0000259" key="16">
    <source>
        <dbReference type="PROSITE" id="PS50016"/>
    </source>
</evidence>
<feature type="compositionally biased region" description="Basic and acidic residues" evidence="15">
    <location>
        <begin position="150"/>
        <end position="170"/>
    </location>
</feature>
<reference evidence="19" key="1">
    <citation type="journal article" date="2011" name="Nat. Commun.">
        <title>Effector diversification within compartments of the Leptosphaeria maculans genome affected by Repeat-Induced Point mutations.</title>
        <authorList>
            <person name="Rouxel T."/>
            <person name="Grandaubert J."/>
            <person name="Hane J.K."/>
            <person name="Hoede C."/>
            <person name="van de Wouw A.P."/>
            <person name="Couloux A."/>
            <person name="Dominguez V."/>
            <person name="Anthouard V."/>
            <person name="Bally P."/>
            <person name="Bourras S."/>
            <person name="Cozijnsen A.J."/>
            <person name="Ciuffetti L.M."/>
            <person name="Degrave A."/>
            <person name="Dilmaghani A."/>
            <person name="Duret L."/>
            <person name="Fudal I."/>
            <person name="Goodwin S.B."/>
            <person name="Gout L."/>
            <person name="Glaser N."/>
            <person name="Linglin J."/>
            <person name="Kema G.H.J."/>
            <person name="Lapalu N."/>
            <person name="Lawrence C.B."/>
            <person name="May K."/>
            <person name="Meyer M."/>
            <person name="Ollivier B."/>
            <person name="Poulain J."/>
            <person name="Schoch C.L."/>
            <person name="Simon A."/>
            <person name="Spatafora J.W."/>
            <person name="Stachowiak A."/>
            <person name="Turgeon B.G."/>
            <person name="Tyler B.M."/>
            <person name="Vincent D."/>
            <person name="Weissenbach J."/>
            <person name="Amselem J."/>
            <person name="Quesneville H."/>
            <person name="Oliver R.P."/>
            <person name="Wincker P."/>
            <person name="Balesdent M.-H."/>
            <person name="Howlett B.J."/>
        </authorList>
    </citation>
    <scope>NUCLEOTIDE SEQUENCE [LARGE SCALE GENOMIC DNA]</scope>
    <source>
        <strain evidence="19">JN3 / isolate v23.1.3 / race Av1-4-5-6-7-8</strain>
    </source>
</reference>
<feature type="compositionally biased region" description="Acidic residues" evidence="15">
    <location>
        <begin position="1298"/>
        <end position="1321"/>
    </location>
</feature>
<dbReference type="Proteomes" id="UP000002668">
    <property type="component" value="Genome"/>
</dbReference>
<dbReference type="eggNOG" id="KOG2747">
    <property type="taxonomic scope" value="Eukaryota"/>
</dbReference>
<dbReference type="Gene3D" id="3.30.60.60">
    <property type="entry name" value="N-acetyl transferase-like"/>
    <property type="match status" value="1"/>
</dbReference>
<feature type="compositionally biased region" description="Acidic residues" evidence="15">
    <location>
        <begin position="1248"/>
        <end position="1267"/>
    </location>
</feature>
<dbReference type="EMBL" id="FP929122">
    <property type="protein sequence ID" value="CBX94397.1"/>
    <property type="molecule type" value="Genomic_DNA"/>
</dbReference>
<evidence type="ECO:0000259" key="17">
    <source>
        <dbReference type="PROSITE" id="PS51726"/>
    </source>
</evidence>
<feature type="region of interest" description="Disordered" evidence="15">
    <location>
        <begin position="507"/>
        <end position="600"/>
    </location>
</feature>
<comment type="similarity">
    <text evidence="2 14">Belongs to the MYST (SAS/MOZ) family.</text>
</comment>
<feature type="compositionally biased region" description="Basic and acidic residues" evidence="15">
    <location>
        <begin position="1231"/>
        <end position="1247"/>
    </location>
</feature>
<feature type="compositionally biased region" description="Basic and acidic residues" evidence="15">
    <location>
        <begin position="441"/>
        <end position="450"/>
    </location>
</feature>
<dbReference type="GO" id="GO:0006357">
    <property type="term" value="P:regulation of transcription by RNA polymerase II"/>
    <property type="evidence" value="ECO:0007669"/>
    <property type="project" value="TreeGrafter"/>
</dbReference>
<evidence type="ECO:0000256" key="15">
    <source>
        <dbReference type="SAM" id="MobiDB-lite"/>
    </source>
</evidence>
<dbReference type="GO" id="GO:0008270">
    <property type="term" value="F:zinc ion binding"/>
    <property type="evidence" value="ECO:0007669"/>
    <property type="project" value="UniProtKB-KW"/>
</dbReference>
<evidence type="ECO:0000256" key="6">
    <source>
        <dbReference type="ARBA" id="ARBA00022771"/>
    </source>
</evidence>
<dbReference type="Pfam" id="PF16866">
    <property type="entry name" value="PHD_4"/>
    <property type="match status" value="1"/>
</dbReference>
<evidence type="ECO:0000256" key="3">
    <source>
        <dbReference type="ARBA" id="ARBA00013184"/>
    </source>
</evidence>
<evidence type="ECO:0000256" key="9">
    <source>
        <dbReference type="ARBA" id="ARBA00022990"/>
    </source>
</evidence>
<sequence length="1321" mass="145185">MGPLPSTSRIGCSRLWTSAILRPRPLSTSLNYSMIAASPGRPEQFTVVATGHLDLGHGNQETRLQSRRTSNQGVLTHSSHRITTPRSYFHNQDAAATLAYFASKLAAVVSFAMAEPGRLMGQTTSNPGPEDMDADGEYEMDHVEYGQAHAEEEGEEHHHHHTDAEGHTTDAEGSDIDAEGEEVDEDEDEAEPVGAVKIAQRRTHSSDGEVEYEDDDAPGELLSDAPSHESDDDDSSSAESEEENQWQAEDDGGEEDEVAKSNPNACTYCNQDENDDPSPEFEEYLACVVCGDNAHQQCARDNHTLGPDDDAKQWRCTACIQNDLHANGDAEQEPEQPYTRRRLSSGNKLTKELLPSYRGVDPGGHSIFKELLLPDEPTDGPRSLRKRKNSHEEEPLPLRQTRKKRRSSELSPSAVQPSVAASSPRPSSRGVRAANSTMNGHESESKEDAAHSGSDQEGARLRSSRARRGQPKRSDKRPLAWIEEQQGLSLIMAFHLNNEKVQKIVTAKPRKKTLTVEQERQERRRERDRERRERNRRAAQAARESPEISHYPAIQVQASPFHGFIDREPDETKSKPYGGVLSEADADTSKTYPSQSDRRRFEDARTKAEEAWIEKQAALYPPEPSRPSKQAATASKIKCVNFGGWEIDTWHAAPYPEEYSKNRVLYICEFCLKYMNSDYVAWRHKLKCPAKHPPGDEIYRDRKYSFFEVDGRKNPVYCQNLCLLAKLFLGSKTLYYDVEPFLFYVMTENDEYGCHFVGYFSKEKRPSSLNNVSCILVLPIHMRKGYGQYLIEFSYLLTRVEKKTGSPEKPLSDMGLVSYRKYWRLVLCEELLAQHGNVSNISISSLSERTGMTPDDIVSALEGMRALVRDPVTKSYAFRLDIPYFKQYIEKCNAAGNQKINPDCLVWTPYVMGRLGQYEDGPALQTVQQRDEVEEQDKPAPEEGVQIASTAKSKGKEKARSNNTDHTSPTPPTLSLETSLNGAATPPAPNTPLANGSTIALAGSSHTPTSNDPALAIPPSRYEIFPPIPGQPAPRRRPGRPFGSRRRTTSTPNRVRGTPSLAGTGAGHQTVQPVSRIRLTPRGGAGNNANGNGKASPTMGTRNAPLAAAGTPVRGSLRRTRSRLGESVTNGEEAGAGAAGAGAGDEGGAVKAPGAGFASAAGAAAGRRSMRSSASSLGSPRDRARVSVVIGKARGAGAGTGIEKGNTRAAAAMTATAHTNNNHHIGNHVPSNEHHDHDHDHDHNRDGEPEDDEDDDVDAEYDEEEDDHFPAHSHSQTQNQHLAHAHAHNALDTHAHADEDEDDDMDIDAEGEEDDDVVMAG</sequence>
<protein>
    <recommendedName>
        <fullName evidence="3 14">Histone acetyltransferase</fullName>
        <ecNumber evidence="3 14">2.3.1.48</ecNumber>
    </recommendedName>
</protein>
<feature type="compositionally biased region" description="Polar residues" evidence="15">
    <location>
        <begin position="261"/>
        <end position="271"/>
    </location>
</feature>
<feature type="compositionally biased region" description="Basic and acidic residues" evidence="15">
    <location>
        <begin position="517"/>
        <end position="533"/>
    </location>
</feature>
<dbReference type="InterPro" id="IPR011011">
    <property type="entry name" value="Znf_FYVE_PHD"/>
</dbReference>
<dbReference type="Pfam" id="PF01853">
    <property type="entry name" value="MOZ_SAS"/>
    <property type="match status" value="1"/>
</dbReference>
<dbReference type="SUPFAM" id="SSF55729">
    <property type="entry name" value="Acyl-CoA N-acyltransferases (Nat)"/>
    <property type="match status" value="1"/>
</dbReference>
<feature type="region of interest" description="Disordered" evidence="15">
    <location>
        <begin position="928"/>
        <end position="1146"/>
    </location>
</feature>
<evidence type="ECO:0000256" key="7">
    <source>
        <dbReference type="ARBA" id="ARBA00022833"/>
    </source>
</evidence>
<dbReference type="GO" id="GO:1990467">
    <property type="term" value="C:NuA3a histone acetyltransferase complex"/>
    <property type="evidence" value="ECO:0007669"/>
    <property type="project" value="TreeGrafter"/>
</dbReference>
<keyword evidence="6 13" id="KW-0863">Zinc-finger</keyword>
<dbReference type="OMA" id="YWDLTIS"/>
<evidence type="ECO:0000256" key="11">
    <source>
        <dbReference type="ARBA" id="ARBA00045805"/>
    </source>
</evidence>
<dbReference type="GeneID" id="13290953"/>
<keyword evidence="9" id="KW-0007">Acetylation</keyword>
<keyword evidence="10 14" id="KW-0539">Nucleus</keyword>
<gene>
    <name evidence="18" type="ORF">LEMA_P121610.1</name>
</gene>
<evidence type="ECO:0000313" key="19">
    <source>
        <dbReference type="Proteomes" id="UP000002668"/>
    </source>
</evidence>
<dbReference type="InterPro" id="IPR019787">
    <property type="entry name" value="Znf_PHD-finger"/>
</dbReference>
<evidence type="ECO:0000256" key="5">
    <source>
        <dbReference type="ARBA" id="ARBA00022723"/>
    </source>
</evidence>
<feature type="compositionally biased region" description="Low complexity" evidence="15">
    <location>
        <begin position="973"/>
        <end position="996"/>
    </location>
</feature>
<evidence type="ECO:0000256" key="14">
    <source>
        <dbReference type="RuleBase" id="RU361211"/>
    </source>
</evidence>
<feature type="compositionally biased region" description="Low complexity" evidence="15">
    <location>
        <begin position="1277"/>
        <end position="1288"/>
    </location>
</feature>
<dbReference type="PANTHER" id="PTHR10615:SF161">
    <property type="entry name" value="HISTONE ACETYLTRANSFERASE KAT7"/>
    <property type="match status" value="1"/>
</dbReference>
<feature type="compositionally biased region" description="Basic residues" evidence="15">
    <location>
        <begin position="462"/>
        <end position="471"/>
    </location>
</feature>
<dbReference type="GO" id="GO:0005634">
    <property type="term" value="C:nucleus"/>
    <property type="evidence" value="ECO:0007669"/>
    <property type="project" value="UniProtKB-SubCell"/>
</dbReference>
<dbReference type="PROSITE" id="PS50016">
    <property type="entry name" value="ZF_PHD_2"/>
    <property type="match status" value="1"/>
</dbReference>
<dbReference type="InterPro" id="IPR016181">
    <property type="entry name" value="Acyl_CoA_acyltransferase"/>
</dbReference>
<feature type="region of interest" description="Disordered" evidence="15">
    <location>
        <begin position="1220"/>
        <end position="1321"/>
    </location>
</feature>
<dbReference type="InParanoid" id="E4ZSL7"/>
<dbReference type="VEuPathDB" id="FungiDB:LEMA_P121610.1"/>
<feature type="compositionally biased region" description="Acidic residues" evidence="15">
    <location>
        <begin position="172"/>
        <end position="191"/>
    </location>
</feature>
<keyword evidence="4" id="KW-0808">Transferase</keyword>
<accession>E4ZSL7</accession>
<name>E4ZSL7_LEPMJ</name>
<proteinExistence type="inferred from homology"/>
<keyword evidence="19" id="KW-1185">Reference proteome</keyword>
<dbReference type="Gene3D" id="3.40.630.30">
    <property type="match status" value="1"/>
</dbReference>
<feature type="compositionally biased region" description="Low complexity" evidence="15">
    <location>
        <begin position="411"/>
        <end position="434"/>
    </location>
</feature>
<evidence type="ECO:0000256" key="4">
    <source>
        <dbReference type="ARBA" id="ARBA00022679"/>
    </source>
</evidence>
<dbReference type="Gene3D" id="1.10.10.10">
    <property type="entry name" value="Winged helix-like DNA-binding domain superfamily/Winged helix DNA-binding domain"/>
    <property type="match status" value="1"/>
</dbReference>
<keyword evidence="8" id="KW-0156">Chromatin regulator</keyword>
<dbReference type="InterPro" id="IPR036388">
    <property type="entry name" value="WH-like_DNA-bd_sf"/>
</dbReference>
<dbReference type="Pfam" id="PF17772">
    <property type="entry name" value="zf-MYST"/>
    <property type="match status" value="1"/>
</dbReference>
<comment type="function">
    <text evidence="11">Catalytic component of the NuA4 histone acetyltransferase (HAT) complex which is involved in epigenetic transcriptional activation of selected genes principally by acetylation of nucleosomal histones H4, H3, H2B, H2A and H2A variant H2A.Z. Acetylates histone H4 to form H4K5ac, H4K8ac, H4K12ac and H4K16ac, histone H3 to form H3K14ac, and histone H2A to form H2AK4ac and H2AK7ac. The NuA4 complex is involved in the DNA damage response and is required for chromosome segregation. The NuA4 complex plays a direct role in repair of DNA double-strand breaks (DSBs) through homologous recombination. Recruitment to promoters depends on H3K4me. Also acetylates non-histone proteins. In addition to protein acetyltransferase, can use different acyl-CoA substrates, such as 2-hydroxyisobutanoyl-CoA (2-hydroxyisobutyryl-CoA) or (2E)-butenoyl-CoA (crotonyl-CoA), and is able to mediate protein 2-hydroxyisobutyrylation and crotonylation, respectively.</text>
</comment>
<feature type="compositionally biased region" description="Basic and acidic residues" evidence="15">
    <location>
        <begin position="564"/>
        <end position="574"/>
    </location>
</feature>
<dbReference type="GO" id="GO:0004402">
    <property type="term" value="F:histone acetyltransferase activity"/>
    <property type="evidence" value="ECO:0007669"/>
    <property type="project" value="InterPro"/>
</dbReference>
<feature type="domain" description="PHD-type" evidence="16">
    <location>
        <begin position="263"/>
        <end position="322"/>
    </location>
</feature>
<comment type="catalytic activity">
    <reaction evidence="14">
        <text>L-lysyl-[protein] + acetyl-CoA = N(6)-acetyl-L-lysyl-[protein] + CoA + H(+)</text>
        <dbReference type="Rhea" id="RHEA:45948"/>
        <dbReference type="Rhea" id="RHEA-COMP:9752"/>
        <dbReference type="Rhea" id="RHEA-COMP:10731"/>
        <dbReference type="ChEBI" id="CHEBI:15378"/>
        <dbReference type="ChEBI" id="CHEBI:29969"/>
        <dbReference type="ChEBI" id="CHEBI:57287"/>
        <dbReference type="ChEBI" id="CHEBI:57288"/>
        <dbReference type="ChEBI" id="CHEBI:61930"/>
        <dbReference type="EC" id="2.3.1.48"/>
    </reaction>
</comment>
<evidence type="ECO:0000256" key="10">
    <source>
        <dbReference type="ARBA" id="ARBA00023242"/>
    </source>
</evidence>
<dbReference type="InterPro" id="IPR050603">
    <property type="entry name" value="MYST_HAT"/>
</dbReference>
<dbReference type="STRING" id="985895.E4ZSL7"/>
<dbReference type="GO" id="GO:0031507">
    <property type="term" value="P:heterochromatin formation"/>
    <property type="evidence" value="ECO:0007669"/>
    <property type="project" value="UniProtKB-ARBA"/>
</dbReference>
<feature type="region of interest" description="Disordered" evidence="15">
    <location>
        <begin position="327"/>
        <end position="347"/>
    </location>
</feature>
<feature type="compositionally biased region" description="Gly residues" evidence="15">
    <location>
        <begin position="1137"/>
        <end position="1146"/>
    </location>
</feature>
<feature type="region of interest" description="Disordered" evidence="15">
    <location>
        <begin position="150"/>
        <end position="278"/>
    </location>
</feature>